<evidence type="ECO:0000256" key="3">
    <source>
        <dbReference type="SAM" id="MobiDB-lite"/>
    </source>
</evidence>
<feature type="compositionally biased region" description="Acidic residues" evidence="3">
    <location>
        <begin position="337"/>
        <end position="346"/>
    </location>
</feature>
<keyword evidence="6" id="KW-1185">Reference proteome</keyword>
<evidence type="ECO:0000313" key="6">
    <source>
        <dbReference type="Proteomes" id="UP001388673"/>
    </source>
</evidence>
<feature type="compositionally biased region" description="Pro residues" evidence="3">
    <location>
        <begin position="1173"/>
        <end position="1183"/>
    </location>
</feature>
<feature type="compositionally biased region" description="Polar residues" evidence="3">
    <location>
        <begin position="138"/>
        <end position="148"/>
    </location>
</feature>
<dbReference type="Proteomes" id="UP001388673">
    <property type="component" value="Unassembled WGS sequence"/>
</dbReference>
<keyword evidence="1 2" id="KW-0728">SH3 domain</keyword>
<name>A0AAW0YZH1_9TREE</name>
<dbReference type="Pfam" id="PF25459">
    <property type="entry name" value="AIM3_BBC1_C"/>
    <property type="match status" value="1"/>
</dbReference>
<dbReference type="InterPro" id="IPR001452">
    <property type="entry name" value="SH3_domain"/>
</dbReference>
<feature type="compositionally biased region" description="Pro residues" evidence="3">
    <location>
        <begin position="1153"/>
        <end position="1165"/>
    </location>
</feature>
<reference evidence="5 6" key="1">
    <citation type="journal article" date="2024" name="bioRxiv">
        <title>Comparative genomics of Cryptococcus and Kwoniella reveals pathogenesis evolution and contrasting karyotype dynamics via intercentromeric recombination or chromosome fusion.</title>
        <authorList>
            <person name="Coelho M.A."/>
            <person name="David-Palma M."/>
            <person name="Shea T."/>
            <person name="Bowers K."/>
            <person name="McGinley-Smith S."/>
            <person name="Mohammad A.W."/>
            <person name="Gnirke A."/>
            <person name="Yurkov A.M."/>
            <person name="Nowrousian M."/>
            <person name="Sun S."/>
            <person name="Cuomo C.A."/>
            <person name="Heitman J."/>
        </authorList>
    </citation>
    <scope>NUCLEOTIDE SEQUENCE [LARGE SCALE GENOMIC DNA]</scope>
    <source>
        <strain evidence="5 6">CBS 13917</strain>
    </source>
</reference>
<dbReference type="KEGG" id="kne:92180146"/>
<dbReference type="RefSeq" id="XP_066803500.1">
    <property type="nucleotide sequence ID" value="XM_066945999.1"/>
</dbReference>
<dbReference type="InterPro" id="IPR057402">
    <property type="entry name" value="AIM3_BBC1_C"/>
</dbReference>
<organism evidence="5 6">
    <name type="scientific">Kwoniella newhampshirensis</name>
    <dbReference type="NCBI Taxonomy" id="1651941"/>
    <lineage>
        <taxon>Eukaryota</taxon>
        <taxon>Fungi</taxon>
        <taxon>Dikarya</taxon>
        <taxon>Basidiomycota</taxon>
        <taxon>Agaricomycotina</taxon>
        <taxon>Tremellomycetes</taxon>
        <taxon>Tremellales</taxon>
        <taxon>Cryptococcaceae</taxon>
        <taxon>Kwoniella</taxon>
    </lineage>
</organism>
<comment type="caution">
    <text evidence="5">The sequence shown here is derived from an EMBL/GenBank/DDBJ whole genome shotgun (WGS) entry which is preliminary data.</text>
</comment>
<dbReference type="GeneID" id="92180146"/>
<feature type="domain" description="SH3" evidence="4">
    <location>
        <begin position="2"/>
        <end position="65"/>
    </location>
</feature>
<feature type="compositionally biased region" description="Basic and acidic residues" evidence="3">
    <location>
        <begin position="467"/>
        <end position="487"/>
    </location>
</feature>
<feature type="compositionally biased region" description="Low complexity" evidence="3">
    <location>
        <begin position="430"/>
        <end position="441"/>
    </location>
</feature>
<feature type="compositionally biased region" description="Acidic residues" evidence="3">
    <location>
        <begin position="1003"/>
        <end position="1012"/>
    </location>
</feature>
<feature type="compositionally biased region" description="Basic and acidic residues" evidence="3">
    <location>
        <begin position="187"/>
        <end position="199"/>
    </location>
</feature>
<feature type="compositionally biased region" description="Polar residues" evidence="3">
    <location>
        <begin position="570"/>
        <end position="579"/>
    </location>
</feature>
<proteinExistence type="predicted"/>
<accession>A0AAW0YZH1</accession>
<feature type="compositionally biased region" description="Acidic residues" evidence="3">
    <location>
        <begin position="540"/>
        <end position="552"/>
    </location>
</feature>
<feature type="compositionally biased region" description="Acidic residues" evidence="3">
    <location>
        <begin position="778"/>
        <end position="804"/>
    </location>
</feature>
<feature type="compositionally biased region" description="Polar residues" evidence="3">
    <location>
        <begin position="1057"/>
        <end position="1076"/>
    </location>
</feature>
<feature type="compositionally biased region" description="Low complexity" evidence="3">
    <location>
        <begin position="204"/>
        <end position="227"/>
    </location>
</feature>
<evidence type="ECO:0000259" key="4">
    <source>
        <dbReference type="PROSITE" id="PS50002"/>
    </source>
</evidence>
<feature type="compositionally biased region" description="Low complexity" evidence="3">
    <location>
        <begin position="352"/>
        <end position="371"/>
    </location>
</feature>
<dbReference type="Pfam" id="PF07653">
    <property type="entry name" value="SH3_2"/>
    <property type="match status" value="1"/>
</dbReference>
<dbReference type="EMBL" id="JBCAWK010000005">
    <property type="protein sequence ID" value="KAK8858659.1"/>
    <property type="molecule type" value="Genomic_DNA"/>
</dbReference>
<feature type="compositionally biased region" description="Pro residues" evidence="3">
    <location>
        <begin position="71"/>
        <end position="132"/>
    </location>
</feature>
<evidence type="ECO:0000313" key="5">
    <source>
        <dbReference type="EMBL" id="KAK8858659.1"/>
    </source>
</evidence>
<feature type="compositionally biased region" description="Low complexity" evidence="3">
    <location>
        <begin position="1184"/>
        <end position="1197"/>
    </location>
</feature>
<evidence type="ECO:0000256" key="1">
    <source>
        <dbReference type="ARBA" id="ARBA00022443"/>
    </source>
</evidence>
<evidence type="ECO:0000256" key="2">
    <source>
        <dbReference type="PROSITE-ProRule" id="PRU00192"/>
    </source>
</evidence>
<dbReference type="PROSITE" id="PS50002">
    <property type="entry name" value="SH3"/>
    <property type="match status" value="1"/>
</dbReference>
<feature type="compositionally biased region" description="Low complexity" evidence="3">
    <location>
        <begin position="1211"/>
        <end position="1220"/>
    </location>
</feature>
<feature type="compositionally biased region" description="Basic and acidic residues" evidence="3">
    <location>
        <begin position="502"/>
        <end position="517"/>
    </location>
</feature>
<feature type="compositionally biased region" description="Low complexity" evidence="3">
    <location>
        <begin position="526"/>
        <end position="539"/>
    </location>
</feature>
<dbReference type="SMART" id="SM00326">
    <property type="entry name" value="SH3"/>
    <property type="match status" value="1"/>
</dbReference>
<dbReference type="SUPFAM" id="SSF50044">
    <property type="entry name" value="SH3-domain"/>
    <property type="match status" value="1"/>
</dbReference>
<feature type="region of interest" description="Disordered" evidence="3">
    <location>
        <begin position="30"/>
        <end position="1238"/>
    </location>
</feature>
<feature type="compositionally biased region" description="Acidic residues" evidence="3">
    <location>
        <begin position="706"/>
        <end position="717"/>
    </location>
</feature>
<dbReference type="InterPro" id="IPR036028">
    <property type="entry name" value="SH3-like_dom_sf"/>
</dbReference>
<protein>
    <recommendedName>
        <fullName evidence="4">SH3 domain-containing protein</fullName>
    </recommendedName>
</protein>
<sequence length="1396" mass="147423">MSYPYLARTTLKYKSPHTTDLSFAKDETIRVTGPSDDDEDWLVGETLDGSKSGGFPKDFITPIEEEEPSATAPPTPAQPLSPMPPTAEAPPSPRVEPTSLPPSSTPTPSPAPAPALPAEPTPTPAAAPPTAPPTSASNDDSTSPSKPQSMKDRLAFFAAAQNKVAPPPPIKPKPAAGGLTWSQRQKLRQEQEAKERETAGDTGSASPVPAPAALSTASPAVPPTATTDNQKDREEDAGMSAADALSSITKGGSLRERMAALRGSGAFGSGSEEEKKPAIPVPSGKVWKRPPAPPQPEPEAEEDEGGVVKAEKAKSPIGEESDPLAEAGAEEKQVEVQDAEQTEEEQEKARRAAIAARMAKIGARGPMGMMPPAKPARKPTREAEIPPPPSVDEALQPIVPAPPATPQIEGEKSEDSPSLTARSPAATEVPKSIPIPSIPRRTAPPRRKPAAAAAATSTPPPAATAEVTRDEPAEPEMRFESTDEHGHITPPPQVMVAGENEPVPKLEGRSEKEEKAAEIGGGADGAEGAAAAGIALAPVEPEEEVAEEGPTESEERKQPEPLVGAIGGANTYSRGTGTIATDEGDGEILSKDAPLQEVAEGIPEGGPEKDDIMEQAQRGELSIHDAPAHFDTPTTPLSPSPVATVPLHPPAADGSDFEEEEAPPPPPRTRRMTIESMPRDEVELKHDQEHVHEQREVGYEAQADQAQEDEDEEEEDIPLQPPKRTTAPLGPRPLPSPSKSPRQSLGERPLPPPPTGNALVPPRDGDEEDREMDGRGDEEAEQDEEAANDEEAAGVEEQQEDENDIPPPPPARPSVPAPAPAPIHIDTTSSVVKSPVSPPPTQSTPTMSTSPARSRAIPPAEDEMTRSPSADDEDATRRSGIAARMAKLGGIKFGMPPPARKKHSVNEGAANIEEVPTVSDDLSSPIERERPIPSPVADRSEVGHPSPEPQATRGGEETPEQEAARRRATLARLRAGGALGFGMFNHGPVGVEDSAPEAGSVQNEEEAEEDDAPPPPPPPGRPPVLHGQQPLPPAPVQEDDEDLPPPPPARPTVVTASAQEANAPLPSSASPQTPHTASPVPPATPVRTPSGRRPPVPSVERRVSQHQKRMSSSGILPVPEGRPASQGDWQLSDEPAAMMMLSSEGLEEENDEPPPPPPPHRPIAPPLVLGAPAPLPSQPPPTSPRRSTSSLSRPQRLSMDERPSLPPPPAQIAASPQMSQGRGPPSPTRQTSIQHGRRPGYDQLKEAAATSGAQLARAAQGIFAQGRKAYYGDGSAAGFVLVSIDQAHLPRPAGEGEWGQVVFEQENASILKRYDEPRPGDIAAFYDARLKGKKGLHTYNQHVGSVEEPLVGVVVEFEERKHKMRVLQVERGVPEEVSYRCEDLKSGKILVSRVGM</sequence>
<dbReference type="Gene3D" id="2.30.30.40">
    <property type="entry name" value="SH3 Domains"/>
    <property type="match status" value="1"/>
</dbReference>
<feature type="compositionally biased region" description="Pro residues" evidence="3">
    <location>
        <begin position="1013"/>
        <end position="1022"/>
    </location>
</feature>
<feature type="compositionally biased region" description="Basic and acidic residues" evidence="3">
    <location>
        <begin position="677"/>
        <end position="698"/>
    </location>
</feature>
<feature type="compositionally biased region" description="Pro residues" evidence="3">
    <location>
        <begin position="805"/>
        <end position="821"/>
    </location>
</feature>
<gene>
    <name evidence="5" type="ORF">IAR55_002888</name>
</gene>